<comment type="similarity">
    <text evidence="2">Belongs to the fimbrial protein family.</text>
</comment>
<comment type="caution">
    <text evidence="6">The sequence shown here is derived from an EMBL/GenBank/DDBJ whole genome shotgun (WGS) entry which is preliminary data.</text>
</comment>
<feature type="domain" description="FimH mannose-binding" evidence="5">
    <location>
        <begin position="30"/>
        <end position="174"/>
    </location>
</feature>
<comment type="subcellular location">
    <subcellularLocation>
        <location evidence="1">Fimbrium</location>
    </subcellularLocation>
</comment>
<dbReference type="InterPro" id="IPR015243">
    <property type="entry name" value="FimH_man-bd"/>
</dbReference>
<proteinExistence type="inferred from homology"/>
<dbReference type="Proteomes" id="UP000698240">
    <property type="component" value="Unassembled WGS sequence"/>
</dbReference>
<dbReference type="GO" id="GO:0043709">
    <property type="term" value="P:cell adhesion involved in single-species biofilm formation"/>
    <property type="evidence" value="ECO:0007669"/>
    <property type="project" value="TreeGrafter"/>
</dbReference>
<dbReference type="InterPro" id="IPR050263">
    <property type="entry name" value="Bact_Fimbrial_Adh_Pro"/>
</dbReference>
<evidence type="ECO:0000259" key="5">
    <source>
        <dbReference type="Pfam" id="PF09160"/>
    </source>
</evidence>
<organism evidence="6 7">
    <name type="scientific">Yersinia massiliensis</name>
    <dbReference type="NCBI Taxonomy" id="419257"/>
    <lineage>
        <taxon>Bacteria</taxon>
        <taxon>Pseudomonadati</taxon>
        <taxon>Pseudomonadota</taxon>
        <taxon>Gammaproteobacteria</taxon>
        <taxon>Enterobacterales</taxon>
        <taxon>Yersiniaceae</taxon>
        <taxon>Yersinia</taxon>
    </lineage>
</organism>
<dbReference type="PANTHER" id="PTHR33420:SF14">
    <property type="entry name" value="TYPE 1 FIMBRIN D-MANNOSE SPECIFIC ADHESIN"/>
    <property type="match status" value="1"/>
</dbReference>
<dbReference type="EMBL" id="JAASAN010000001">
    <property type="protein sequence ID" value="NIL25347.1"/>
    <property type="molecule type" value="Genomic_DNA"/>
</dbReference>
<keyword evidence="3" id="KW-0281">Fimbrium</keyword>
<evidence type="ECO:0000256" key="1">
    <source>
        <dbReference type="ARBA" id="ARBA00004561"/>
    </source>
</evidence>
<dbReference type="CDD" id="cd10466">
    <property type="entry name" value="FimH_man-bind"/>
    <property type="match status" value="1"/>
</dbReference>
<dbReference type="InterPro" id="IPR008966">
    <property type="entry name" value="Adhesion_dom_sf"/>
</dbReference>
<dbReference type="AlphaFoldDB" id="A0AA90XU50"/>
<dbReference type="SUPFAM" id="SSF49401">
    <property type="entry name" value="Bacterial adhesins"/>
    <property type="match status" value="2"/>
</dbReference>
<dbReference type="RefSeq" id="WP_050081369.1">
    <property type="nucleotide sequence ID" value="NZ_CABHYD010000345.1"/>
</dbReference>
<name>A0AA90XU50_9GAMM</name>
<evidence type="ECO:0000313" key="7">
    <source>
        <dbReference type="Proteomes" id="UP000698240"/>
    </source>
</evidence>
<protein>
    <submittedName>
        <fullName evidence="6">Fimbrial protein</fullName>
    </submittedName>
</protein>
<feature type="signal peptide" evidence="4">
    <location>
        <begin position="1"/>
        <end position="27"/>
    </location>
</feature>
<sequence>MKDLIRVFLKYLGAAAIMIGYSSNAHAFACQTAAGAAIPIGGGSANVYVDLAPQIGVGQNLVVDLSSRIFCRNDYPDSIIDYVSLQAGSAYGGVLANFMGSFIYDGTPYAFPTTAETHRVIYNSRTPKSWPAVLNLTPMGTAGGVAVENGSLIAVLNMHQTNNQNADSFAYIWNIYANNSVVIPTGGCDVSSRDVNVSLPEYPGTVSIPLTVRCAQNQNLAYYLTGPTTDAANTIFANTASTPVAQGVGIQIANSNGVIAANQNISLGVVGTSSTSLGLTANYARTTGQVVAGNVKSVVGVTFLYP</sequence>
<reference evidence="6" key="1">
    <citation type="submission" date="2020-03" db="EMBL/GenBank/DDBJ databases">
        <authorList>
            <person name="Kislichkina A."/>
            <person name="Dentovskaya S."/>
            <person name="Shaikhutdinov R."/>
            <person name="Ivanov S."/>
            <person name="Sizova A."/>
            <person name="Solomentsev V."/>
            <person name="Bogun A."/>
        </authorList>
    </citation>
    <scope>NUCLEOTIDE SEQUENCE</scope>
    <source>
        <strain evidence="6">SCPM-O-B-8025</strain>
    </source>
</reference>
<dbReference type="GO" id="GO:0009289">
    <property type="term" value="C:pilus"/>
    <property type="evidence" value="ECO:0007669"/>
    <property type="project" value="UniProtKB-SubCell"/>
</dbReference>
<accession>A0AA90XU50</accession>
<dbReference type="Pfam" id="PF09160">
    <property type="entry name" value="FimH_man-bind"/>
    <property type="match status" value="1"/>
</dbReference>
<gene>
    <name evidence="6" type="ORF">HB980_02065</name>
</gene>
<evidence type="ECO:0000256" key="2">
    <source>
        <dbReference type="ARBA" id="ARBA00006671"/>
    </source>
</evidence>
<dbReference type="PANTHER" id="PTHR33420">
    <property type="entry name" value="FIMBRIAL SUBUNIT ELFA-RELATED"/>
    <property type="match status" value="1"/>
</dbReference>
<feature type="chain" id="PRO_5041647590" evidence="4">
    <location>
        <begin position="28"/>
        <end position="306"/>
    </location>
</feature>
<dbReference type="Gene3D" id="2.60.40.1090">
    <property type="entry name" value="Fimbrial-type adhesion domain"/>
    <property type="match status" value="2"/>
</dbReference>
<evidence type="ECO:0000313" key="6">
    <source>
        <dbReference type="EMBL" id="NIL25347.1"/>
    </source>
</evidence>
<dbReference type="InterPro" id="IPR036937">
    <property type="entry name" value="Adhesion_dom_fimbrial_sf"/>
</dbReference>
<evidence type="ECO:0000256" key="3">
    <source>
        <dbReference type="ARBA" id="ARBA00023263"/>
    </source>
</evidence>
<keyword evidence="4" id="KW-0732">Signal</keyword>
<evidence type="ECO:0000256" key="4">
    <source>
        <dbReference type="SAM" id="SignalP"/>
    </source>
</evidence>